<feature type="binding site" evidence="8">
    <location>
        <position position="362"/>
    </location>
    <ligand>
        <name>substrate</name>
    </ligand>
</feature>
<feature type="binding site" evidence="8">
    <location>
        <position position="259"/>
    </location>
    <ligand>
        <name>substrate</name>
    </ligand>
</feature>
<feature type="binding site" evidence="7">
    <location>
        <position position="214"/>
    </location>
    <ligand>
        <name>NAD(+)</name>
        <dbReference type="ChEBI" id="CHEBI:57540"/>
    </ligand>
</feature>
<feature type="binding site" evidence="8">
    <location>
        <position position="237"/>
    </location>
    <ligand>
        <name>substrate</name>
    </ligand>
</feature>
<dbReference type="InterPro" id="IPR012131">
    <property type="entry name" value="Hstdl_DH"/>
</dbReference>
<feature type="binding site" evidence="8">
    <location>
        <position position="262"/>
    </location>
    <ligand>
        <name>substrate</name>
    </ligand>
</feature>
<keyword evidence="2 9" id="KW-0479">Metal-binding</keyword>
<dbReference type="PRINTS" id="PR00083">
    <property type="entry name" value="HOLDHDRGNASE"/>
</dbReference>
<dbReference type="InterPro" id="IPR016161">
    <property type="entry name" value="Ald_DH/histidinol_DH"/>
</dbReference>
<feature type="binding site" evidence="8">
    <location>
        <position position="329"/>
    </location>
    <ligand>
        <name>substrate</name>
    </ligand>
</feature>
<feature type="binding site" evidence="9">
    <location>
        <position position="421"/>
    </location>
    <ligand>
        <name>Zn(2+)</name>
        <dbReference type="ChEBI" id="CHEBI:29105"/>
    </ligand>
</feature>
<organism evidence="11 12">
    <name type="scientific">Fibrobacter succinogenes</name>
    <name type="common">Bacteroides succinogenes</name>
    <dbReference type="NCBI Taxonomy" id="833"/>
    <lineage>
        <taxon>Bacteria</taxon>
        <taxon>Pseudomonadati</taxon>
        <taxon>Fibrobacterota</taxon>
        <taxon>Fibrobacteria</taxon>
        <taxon>Fibrobacterales</taxon>
        <taxon>Fibrobacteraceae</taxon>
        <taxon>Fibrobacter</taxon>
    </lineage>
</organism>
<dbReference type="GO" id="GO:0004399">
    <property type="term" value="F:histidinol dehydrogenase activity"/>
    <property type="evidence" value="ECO:0007669"/>
    <property type="project" value="InterPro"/>
</dbReference>
<evidence type="ECO:0000256" key="10">
    <source>
        <dbReference type="RuleBase" id="RU004175"/>
    </source>
</evidence>
<dbReference type="Gene3D" id="1.20.5.1300">
    <property type="match status" value="1"/>
</dbReference>
<feature type="binding site" evidence="7">
    <location>
        <position position="125"/>
    </location>
    <ligand>
        <name>NAD(+)</name>
        <dbReference type="ChEBI" id="CHEBI:57540"/>
    </ligand>
</feature>
<dbReference type="GO" id="GO:0005829">
    <property type="term" value="C:cytosol"/>
    <property type="evidence" value="ECO:0007669"/>
    <property type="project" value="TreeGrafter"/>
</dbReference>
<comment type="similarity">
    <text evidence="1 5 10">Belongs to the histidinol dehydrogenase family.</text>
</comment>
<evidence type="ECO:0000256" key="5">
    <source>
        <dbReference type="PIRNR" id="PIRNR000099"/>
    </source>
</evidence>
<keyword evidence="3 9" id="KW-0862">Zinc</keyword>
<evidence type="ECO:0000256" key="9">
    <source>
        <dbReference type="PIRSR" id="PIRSR000099-4"/>
    </source>
</evidence>
<sequence>MKIVKVTPKSQEIDRICGREVAPSKEIHDKVMDILADIKNGGYAKAVEYAQKFDGLKGKNLRVSEAEIKKSAAKCPPEMQRALKQAIKNVRDFHVNQMEDSWLMEGKDGVVLGQRIRPMKRVGLYVPGGAGIYPSTVIMNAVPAIVAGVKDIVVVTPIKGEINRAVAFVLCELGITEVYHIGGAQAIGMLAYGAKDGKGKVVVERVDKIVGPGNVFAAVAKKEVFGIVDIDMVAGPSEVLVLADNTCDPDFVAADLLSQAEHGSGFEAAICITDNMETAQMISECVDIQVENSPKKELLTKVLDNFGRILVVKDWFDGVAIANAIAPEHMEIMTDEAESMAAQIENAGAVFIGPWSSEPVGDYFAGPNHVLPTNGTGRFFSPLGVYDFLKRMSIIKYSEKAIKKNAKAIAVVANEEGFIHHAAAVLKRL</sequence>
<evidence type="ECO:0000256" key="3">
    <source>
        <dbReference type="ARBA" id="ARBA00022833"/>
    </source>
</evidence>
<protein>
    <submittedName>
        <fullName evidence="11">Histidinol dehydrogenase</fullName>
    </submittedName>
</protein>
<evidence type="ECO:0000256" key="4">
    <source>
        <dbReference type="ARBA" id="ARBA00023002"/>
    </source>
</evidence>
<reference evidence="11 12" key="1">
    <citation type="submission" date="2017-08" db="EMBL/GenBank/DDBJ databases">
        <authorList>
            <person name="de Groot N.N."/>
        </authorList>
    </citation>
    <scope>NUCLEOTIDE SEQUENCE [LARGE SCALE GENOMIC DNA]</scope>
    <source>
        <strain evidence="11 12">HM2</strain>
    </source>
</reference>
<dbReference type="EMBL" id="UHJL01000001">
    <property type="protein sequence ID" value="SUQ19171.1"/>
    <property type="molecule type" value="Genomic_DNA"/>
</dbReference>
<dbReference type="PANTHER" id="PTHR21256">
    <property type="entry name" value="HISTIDINOL DEHYDROGENASE HDH"/>
    <property type="match status" value="1"/>
</dbReference>
<dbReference type="InterPro" id="IPR001692">
    <property type="entry name" value="Histidinol_DH_CS"/>
</dbReference>
<feature type="binding site" evidence="8">
    <location>
        <position position="416"/>
    </location>
    <ligand>
        <name>substrate</name>
    </ligand>
</feature>
<dbReference type="NCBIfam" id="TIGR00069">
    <property type="entry name" value="hisD"/>
    <property type="match status" value="1"/>
</dbReference>
<dbReference type="AlphaFoldDB" id="A0A380RV51"/>
<dbReference type="GO" id="GO:0000105">
    <property type="term" value="P:L-histidine biosynthetic process"/>
    <property type="evidence" value="ECO:0007669"/>
    <property type="project" value="InterPro"/>
</dbReference>
<dbReference type="GO" id="GO:0046872">
    <property type="term" value="F:metal ion binding"/>
    <property type="evidence" value="ECO:0007669"/>
    <property type="project" value="UniProtKB-KW"/>
</dbReference>
<feature type="binding site" evidence="9">
    <location>
        <position position="262"/>
    </location>
    <ligand>
        <name>Zn(2+)</name>
        <dbReference type="ChEBI" id="CHEBI:29105"/>
    </ligand>
</feature>
<dbReference type="Pfam" id="PF00815">
    <property type="entry name" value="Histidinol_dh"/>
    <property type="match status" value="1"/>
</dbReference>
<evidence type="ECO:0000313" key="11">
    <source>
        <dbReference type="EMBL" id="SUQ19171.1"/>
    </source>
</evidence>
<dbReference type="RefSeq" id="WP_073424135.1">
    <property type="nucleotide sequence ID" value="NZ_UHJL01000001.1"/>
</dbReference>
<dbReference type="InterPro" id="IPR022695">
    <property type="entry name" value="Histidinol_DH_monofunct"/>
</dbReference>
<dbReference type="PANTHER" id="PTHR21256:SF2">
    <property type="entry name" value="HISTIDINE BIOSYNTHESIS TRIFUNCTIONAL PROTEIN"/>
    <property type="match status" value="1"/>
</dbReference>
<dbReference type="CDD" id="cd06572">
    <property type="entry name" value="Histidinol_dh"/>
    <property type="match status" value="1"/>
</dbReference>
<keyword evidence="7" id="KW-0520">NAD</keyword>
<dbReference type="PIRSF" id="PIRSF000099">
    <property type="entry name" value="Histidinol_dh"/>
    <property type="match status" value="1"/>
</dbReference>
<feature type="active site" description="Proton acceptor" evidence="6">
    <location>
        <position position="329"/>
    </location>
</feature>
<feature type="binding site" evidence="8">
    <location>
        <position position="421"/>
    </location>
    <ligand>
        <name>substrate</name>
    </ligand>
</feature>
<feature type="binding site" evidence="9">
    <location>
        <position position="259"/>
    </location>
    <ligand>
        <name>Zn(2+)</name>
        <dbReference type="ChEBI" id="CHEBI:29105"/>
    </ligand>
</feature>
<evidence type="ECO:0000256" key="6">
    <source>
        <dbReference type="PIRSR" id="PIRSR000099-1"/>
    </source>
</evidence>
<evidence type="ECO:0000256" key="1">
    <source>
        <dbReference type="ARBA" id="ARBA00010178"/>
    </source>
</evidence>
<dbReference type="SUPFAM" id="SSF53720">
    <property type="entry name" value="ALDH-like"/>
    <property type="match status" value="1"/>
</dbReference>
<evidence type="ECO:0000256" key="8">
    <source>
        <dbReference type="PIRSR" id="PIRSR000099-3"/>
    </source>
</evidence>
<dbReference type="GO" id="GO:0051287">
    <property type="term" value="F:NAD binding"/>
    <property type="evidence" value="ECO:0007669"/>
    <property type="project" value="InterPro"/>
</dbReference>
<evidence type="ECO:0000256" key="7">
    <source>
        <dbReference type="PIRSR" id="PIRSR000099-2"/>
    </source>
</evidence>
<comment type="cofactor">
    <cofactor evidence="9">
        <name>Zn(2+)</name>
        <dbReference type="ChEBI" id="CHEBI:29105"/>
    </cofactor>
    <text evidence="9">Binds 1 zinc ion per subunit.</text>
</comment>
<evidence type="ECO:0000256" key="2">
    <source>
        <dbReference type="ARBA" id="ARBA00022723"/>
    </source>
</evidence>
<proteinExistence type="inferred from homology"/>
<feature type="binding site" evidence="9">
    <location>
        <position position="362"/>
    </location>
    <ligand>
        <name>Zn(2+)</name>
        <dbReference type="ChEBI" id="CHEBI:29105"/>
    </ligand>
</feature>
<name>A0A380RV51_FIBSU</name>
<dbReference type="FunFam" id="3.40.50.1980:FF:000001">
    <property type="entry name" value="Histidinol dehydrogenase"/>
    <property type="match status" value="1"/>
</dbReference>
<keyword evidence="4 5" id="KW-0560">Oxidoreductase</keyword>
<accession>A0A380RV51</accession>
<feature type="active site" description="Proton acceptor" evidence="6">
    <location>
        <position position="328"/>
    </location>
</feature>
<dbReference type="Gene3D" id="3.40.50.1980">
    <property type="entry name" value="Nitrogenase molybdenum iron protein domain"/>
    <property type="match status" value="2"/>
</dbReference>
<dbReference type="PROSITE" id="PS00611">
    <property type="entry name" value="HISOL_DEHYDROGENASE"/>
    <property type="match status" value="1"/>
</dbReference>
<feature type="binding site" evidence="7">
    <location>
        <position position="185"/>
    </location>
    <ligand>
        <name>NAD(+)</name>
        <dbReference type="ChEBI" id="CHEBI:57540"/>
    </ligand>
</feature>
<dbReference type="Proteomes" id="UP000255423">
    <property type="component" value="Unassembled WGS sequence"/>
</dbReference>
<evidence type="ECO:0000313" key="12">
    <source>
        <dbReference type="Proteomes" id="UP000255423"/>
    </source>
</evidence>
<gene>
    <name evidence="11" type="ORF">SAMN05661053_0398</name>
</gene>